<keyword evidence="3" id="KW-1185">Reference proteome</keyword>
<dbReference type="Pfam" id="PF01494">
    <property type="entry name" value="FAD_binding_3"/>
    <property type="match status" value="1"/>
</dbReference>
<dbReference type="PANTHER" id="PTHR42685:SF22">
    <property type="entry name" value="CONDITIONED MEDIUM FACTOR RECEPTOR 1"/>
    <property type="match status" value="1"/>
</dbReference>
<gene>
    <name evidence="2" type="ORF">SAMN05660976_06468</name>
</gene>
<dbReference type="SUPFAM" id="SSF51905">
    <property type="entry name" value="FAD/NAD(P)-binding domain"/>
    <property type="match status" value="1"/>
</dbReference>
<evidence type="ECO:0000313" key="2">
    <source>
        <dbReference type="EMBL" id="SEM95857.1"/>
    </source>
</evidence>
<evidence type="ECO:0000259" key="1">
    <source>
        <dbReference type="Pfam" id="PF01494"/>
    </source>
</evidence>
<name>A0A1H8CP23_9ACTN</name>
<evidence type="ECO:0000313" key="3">
    <source>
        <dbReference type="Proteomes" id="UP000198953"/>
    </source>
</evidence>
<reference evidence="2 3" key="1">
    <citation type="submission" date="2016-10" db="EMBL/GenBank/DDBJ databases">
        <authorList>
            <person name="de Groot N.N."/>
        </authorList>
    </citation>
    <scope>NUCLEOTIDE SEQUENCE [LARGE SCALE GENOMIC DNA]</scope>
    <source>
        <strain evidence="2 3">DSM 43357</strain>
    </source>
</reference>
<dbReference type="AlphaFoldDB" id="A0A1H8CP23"/>
<dbReference type="EMBL" id="FOBF01000019">
    <property type="protein sequence ID" value="SEM95857.1"/>
    <property type="molecule type" value="Genomic_DNA"/>
</dbReference>
<dbReference type="STRING" id="46177.SAMN05660976_06468"/>
<proteinExistence type="predicted"/>
<dbReference type="InterPro" id="IPR036188">
    <property type="entry name" value="FAD/NAD-bd_sf"/>
</dbReference>
<dbReference type="GO" id="GO:0071949">
    <property type="term" value="F:FAD binding"/>
    <property type="evidence" value="ECO:0007669"/>
    <property type="project" value="InterPro"/>
</dbReference>
<dbReference type="InterPro" id="IPR002938">
    <property type="entry name" value="FAD-bd"/>
</dbReference>
<accession>A0A1H8CP23</accession>
<protein>
    <submittedName>
        <fullName evidence="2">Dehydrogenase (Flavoprotein)</fullName>
    </submittedName>
</protein>
<feature type="domain" description="FAD-binding" evidence="1">
    <location>
        <begin position="2"/>
        <end position="320"/>
    </location>
</feature>
<dbReference type="Gene3D" id="3.50.50.60">
    <property type="entry name" value="FAD/NAD(P)-binding domain"/>
    <property type="match status" value="1"/>
</dbReference>
<dbReference type="Proteomes" id="UP000198953">
    <property type="component" value="Unassembled WGS sequence"/>
</dbReference>
<dbReference type="InterPro" id="IPR050407">
    <property type="entry name" value="Geranylgeranyl_reductase"/>
</dbReference>
<organism evidence="2 3">
    <name type="scientific">Nonomuraea pusilla</name>
    <dbReference type="NCBI Taxonomy" id="46177"/>
    <lineage>
        <taxon>Bacteria</taxon>
        <taxon>Bacillati</taxon>
        <taxon>Actinomycetota</taxon>
        <taxon>Actinomycetes</taxon>
        <taxon>Streptosporangiales</taxon>
        <taxon>Streptosporangiaceae</taxon>
        <taxon>Nonomuraea</taxon>
    </lineage>
</organism>
<dbReference type="PANTHER" id="PTHR42685">
    <property type="entry name" value="GERANYLGERANYL DIPHOSPHATE REDUCTASE"/>
    <property type="match status" value="1"/>
</dbReference>
<sequence length="398" mass="44938">MAMLLARQGHRVLMVDRSSFPSDTVSTHYIHQAGLLKLQEWGLLDEIIAAKTPALRKMHYWYRGVQLNGFADPVGGIDAVYCPRRTVLDEILVNAARRAGAEVVEGFTMTDLVFDGDRVVGIRGREGDGVERDFRATVVVGADGFHSTVAKKVGAPLYNVRPAAGFIYYSYYSGLDWGLHHKNGFNEQWFGAWPTNDDLTMLAVICTRRQLKEFRQDVETRFQAVFDDVQPEMGAQLRDQGRREEDFKPMRYPDNYYRRAYGPGWALVGDAGYHKDPYTGWGITDAFLHGELLADRIHQGLAGERPMEEALAEYNKVRDEESAGVYDYTTTLGELTELPPFFRVTMDAMSKSQEWTNKMLGLIGGIVEGHEIYAPEALERLYDDAGVPQDQRIYDPTG</sequence>